<keyword evidence="1" id="KW-0472">Membrane</keyword>
<evidence type="ECO:0000313" key="2">
    <source>
        <dbReference type="RefSeq" id="XP_028145957.1"/>
    </source>
</evidence>
<gene>
    <name evidence="2" type="primary">LOC114339492</name>
</gene>
<evidence type="ECO:0000256" key="1">
    <source>
        <dbReference type="SAM" id="Phobius"/>
    </source>
</evidence>
<organism evidence="2">
    <name type="scientific">Diabrotica virgifera virgifera</name>
    <name type="common">western corn rootworm</name>
    <dbReference type="NCBI Taxonomy" id="50390"/>
    <lineage>
        <taxon>Eukaryota</taxon>
        <taxon>Metazoa</taxon>
        <taxon>Ecdysozoa</taxon>
        <taxon>Arthropoda</taxon>
        <taxon>Hexapoda</taxon>
        <taxon>Insecta</taxon>
        <taxon>Pterygota</taxon>
        <taxon>Neoptera</taxon>
        <taxon>Endopterygota</taxon>
        <taxon>Coleoptera</taxon>
        <taxon>Polyphaga</taxon>
        <taxon>Cucujiformia</taxon>
        <taxon>Chrysomeloidea</taxon>
        <taxon>Chrysomelidae</taxon>
        <taxon>Galerucinae</taxon>
        <taxon>Diabroticina</taxon>
        <taxon>Diabroticites</taxon>
        <taxon>Diabrotica</taxon>
    </lineage>
</organism>
<reference evidence="2" key="1">
    <citation type="submission" date="2025-08" db="UniProtKB">
        <authorList>
            <consortium name="RefSeq"/>
        </authorList>
    </citation>
    <scope>IDENTIFICATION</scope>
    <source>
        <tissue evidence="2">Whole insect</tissue>
    </source>
</reference>
<keyword evidence="1" id="KW-0812">Transmembrane</keyword>
<name>A0A6P7GJ25_DIAVI</name>
<accession>A0A6P7GJ25</accession>
<protein>
    <submittedName>
        <fullName evidence="2">Uncharacterized protein LOC114339492 isoform X2</fullName>
    </submittedName>
</protein>
<proteinExistence type="predicted"/>
<dbReference type="AlphaFoldDB" id="A0A6P7GJ25"/>
<feature type="transmembrane region" description="Helical" evidence="1">
    <location>
        <begin position="12"/>
        <end position="32"/>
    </location>
</feature>
<sequence length="56" mass="6165">MVNFTKRQWSTLIVIGIADFCNAVCVSLQAPFYPQVMPRPLLATTSTSPVIVVILN</sequence>
<keyword evidence="1" id="KW-1133">Transmembrane helix</keyword>
<dbReference type="RefSeq" id="XP_028145957.1">
    <property type="nucleotide sequence ID" value="XM_028290156.1"/>
</dbReference>